<dbReference type="InterPro" id="IPR001878">
    <property type="entry name" value="Znf_CCHC"/>
</dbReference>
<reference evidence="4 5" key="1">
    <citation type="submission" date="2022-03" db="EMBL/GenBank/DDBJ databases">
        <title>A chromosomal length assembly of Cordylochernes scorpioides.</title>
        <authorList>
            <person name="Zeh D."/>
            <person name="Zeh J."/>
        </authorList>
    </citation>
    <scope>NUCLEOTIDE SEQUENCE [LARGE SCALE GENOMIC DNA]</scope>
    <source>
        <strain evidence="4">IN4F17</strain>
        <tissue evidence="4">Whole Body</tissue>
    </source>
</reference>
<accession>A0ABY6LVV5</accession>
<evidence type="ECO:0000259" key="3">
    <source>
        <dbReference type="PROSITE" id="PS50158"/>
    </source>
</evidence>
<evidence type="ECO:0000256" key="1">
    <source>
        <dbReference type="PROSITE-ProRule" id="PRU00047"/>
    </source>
</evidence>
<feature type="domain" description="CCHC-type" evidence="3">
    <location>
        <begin position="384"/>
        <end position="399"/>
    </location>
</feature>
<dbReference type="Proteomes" id="UP001235939">
    <property type="component" value="Chromosome X"/>
</dbReference>
<dbReference type="PROSITE" id="PS50158">
    <property type="entry name" value="ZF_CCHC"/>
    <property type="match status" value="1"/>
</dbReference>
<organism evidence="4 5">
    <name type="scientific">Cordylochernes scorpioides</name>
    <dbReference type="NCBI Taxonomy" id="51811"/>
    <lineage>
        <taxon>Eukaryota</taxon>
        <taxon>Metazoa</taxon>
        <taxon>Ecdysozoa</taxon>
        <taxon>Arthropoda</taxon>
        <taxon>Chelicerata</taxon>
        <taxon>Arachnida</taxon>
        <taxon>Pseudoscorpiones</taxon>
        <taxon>Cheliferoidea</taxon>
        <taxon>Chernetidae</taxon>
        <taxon>Cordylochernes</taxon>
    </lineage>
</organism>
<dbReference type="PANTHER" id="PTHR47331:SF1">
    <property type="entry name" value="GAG-LIKE PROTEIN"/>
    <property type="match status" value="1"/>
</dbReference>
<evidence type="ECO:0000313" key="4">
    <source>
        <dbReference type="EMBL" id="UYV85029.1"/>
    </source>
</evidence>
<keyword evidence="1" id="KW-0862">Zinc</keyword>
<feature type="compositionally biased region" description="Polar residues" evidence="2">
    <location>
        <begin position="505"/>
        <end position="519"/>
    </location>
</feature>
<evidence type="ECO:0000256" key="2">
    <source>
        <dbReference type="SAM" id="MobiDB-lite"/>
    </source>
</evidence>
<sequence length="567" mass="65520">MKRAIKSRAVQRTTISKMIKKVEAELDEETPSEKFIRTNYRIMEEYMVKIQEEDKIIWELMIDDEDNTSQELEDEQDTVIQYKQKWLDLESQISEFLNPPTQNTEVFQGNGYRKGSLNETRTCRLPKLELKVYDGTSLEWLGWWAQFSTIHEDSRLSNVDKLQYLVQAIKEDTRASRLVKSFPLTADNYPKIIEALKDRLGDGVILTEIYVRQLLGLVINNARRSTKTIEDLYDKLESYLRSLESLGVTQDQHATFLYPMVESSLPEELIQVWQRSSSSGYDVEGEDKPQSINQRLGSLLKFLRQEVKGEERLNYVRAGFGESSKRVTKPYTTRLHGTEVRDTGSSRPKVCLLCRGGHWLPTCQRWLAMAVKERRELLGRHKACFHCLRVGHYGRHCRKYIKCKLCNKHHNTFLHSEETKNIREIPSKAEPREVSIAGMHVKTLVPRALLATALVRLVNHRNEEIVVRALLDQGSQSSMLHKNVLQMLNVPVSKVNAQIYGINSTKGEEQATSSSNSSGRARDRKMTPPCQPGSARYSKVTCRRHQTEVTSFYELYLERIPHQQDNN</sequence>
<dbReference type="EMBL" id="CP092886">
    <property type="protein sequence ID" value="UYV85029.1"/>
    <property type="molecule type" value="Genomic_DNA"/>
</dbReference>
<proteinExistence type="predicted"/>
<dbReference type="PANTHER" id="PTHR47331">
    <property type="entry name" value="PHD-TYPE DOMAIN-CONTAINING PROTEIN"/>
    <property type="match status" value="1"/>
</dbReference>
<gene>
    <name evidence="4" type="ORF">LAZ67_X004335</name>
</gene>
<protein>
    <recommendedName>
        <fullName evidence="3">CCHC-type domain-containing protein</fullName>
    </recommendedName>
</protein>
<dbReference type="InterPro" id="IPR005312">
    <property type="entry name" value="DUF1759"/>
</dbReference>
<name>A0ABY6LVV5_9ARAC</name>
<keyword evidence="5" id="KW-1185">Reference proteome</keyword>
<feature type="region of interest" description="Disordered" evidence="2">
    <location>
        <begin position="505"/>
        <end position="539"/>
    </location>
</feature>
<dbReference type="Pfam" id="PF03564">
    <property type="entry name" value="DUF1759"/>
    <property type="match status" value="1"/>
</dbReference>
<keyword evidence="1" id="KW-0863">Zinc-finger</keyword>
<evidence type="ECO:0000313" key="5">
    <source>
        <dbReference type="Proteomes" id="UP001235939"/>
    </source>
</evidence>
<keyword evidence="1" id="KW-0479">Metal-binding</keyword>